<dbReference type="Proteomes" id="UP000263326">
    <property type="component" value="Segment"/>
</dbReference>
<gene>
    <name evidence="1" type="ORF">JA29_253</name>
</gene>
<evidence type="ECO:0000313" key="1">
    <source>
        <dbReference type="EMBL" id="AXG66979.1"/>
    </source>
</evidence>
<accession>A0A384ZXM4</accession>
<organism evidence="1 2">
    <name type="scientific">Dickeya phage vB_DsoM_JA29</name>
    <dbReference type="NCBI Taxonomy" id="2283031"/>
    <lineage>
        <taxon>Viruses</taxon>
        <taxon>Duplodnaviria</taxon>
        <taxon>Heunggongvirae</taxon>
        <taxon>Uroviricota</taxon>
        <taxon>Caudoviricetes</taxon>
        <taxon>Salmondvirus</taxon>
        <taxon>Salmondvirus JA29</taxon>
    </lineage>
</organism>
<protein>
    <submittedName>
        <fullName evidence="1">Uncharacterized protein</fullName>
    </submittedName>
</protein>
<evidence type="ECO:0000313" key="2">
    <source>
        <dbReference type="Proteomes" id="UP000263326"/>
    </source>
</evidence>
<sequence>MSISEDMAKNNGSFTRTESSTHCCSLWHIPGMCEYHRAKSVVVFFNNEQDAENFCRPNSMPPEMCEVYDLSNKIWNDHFSMAKYDENGIFSDENHC</sequence>
<reference evidence="1 2" key="1">
    <citation type="journal article" date="2018" name="Front. Microbiol.">
        <title>Jumbo Bacteriophages Are Represented Within an Increasing Diversity of Environmental Viruses Infecting the Emerging Phytopathogen, Dickeya solani.</title>
        <authorList>
            <person name="Day A.W."/>
            <person name="Ahn J."/>
            <person name="Salmond G.P.C."/>
        </authorList>
    </citation>
    <scope>NUCLEOTIDE SEQUENCE [LARGE SCALE GENOMIC DNA]</scope>
</reference>
<proteinExistence type="predicted"/>
<dbReference type="EMBL" id="MH460461">
    <property type="protein sequence ID" value="AXG66979.1"/>
    <property type="molecule type" value="Genomic_DNA"/>
</dbReference>
<name>A0A384ZXM4_9CAUD</name>
<keyword evidence="2" id="KW-1185">Reference proteome</keyword>